<dbReference type="Proteomes" id="UP001185737">
    <property type="component" value="Unassembled WGS sequence"/>
</dbReference>
<keyword evidence="4" id="KW-0408">Iron</keyword>
<protein>
    <submittedName>
        <fullName evidence="8">(2Fe-2S)-binding protein</fullName>
    </submittedName>
</protein>
<dbReference type="PROSITE" id="PS00197">
    <property type="entry name" value="2FE2S_FER_1"/>
    <property type="match status" value="1"/>
</dbReference>
<gene>
    <name evidence="8" type="ORF">R3Q59_35350</name>
</gene>
<dbReference type="Pfam" id="PF01799">
    <property type="entry name" value="Fer2_2"/>
    <property type="match status" value="1"/>
</dbReference>
<keyword evidence="1" id="KW-0001">2Fe-2S</keyword>
<evidence type="ECO:0000259" key="7">
    <source>
        <dbReference type="PROSITE" id="PS51085"/>
    </source>
</evidence>
<dbReference type="Gene3D" id="1.10.150.120">
    <property type="entry name" value="[2Fe-2S]-binding domain"/>
    <property type="match status" value="1"/>
</dbReference>
<feature type="domain" description="2Fe-2S ferredoxin-type" evidence="7">
    <location>
        <begin position="34"/>
        <end position="110"/>
    </location>
</feature>
<dbReference type="SUPFAM" id="SSF47741">
    <property type="entry name" value="CO dehydrogenase ISP C-domain like"/>
    <property type="match status" value="1"/>
</dbReference>
<evidence type="ECO:0000256" key="4">
    <source>
        <dbReference type="ARBA" id="ARBA00023004"/>
    </source>
</evidence>
<dbReference type="PROSITE" id="PS51085">
    <property type="entry name" value="2FE2S_FER_2"/>
    <property type="match status" value="1"/>
</dbReference>
<reference evidence="8 9" key="1">
    <citation type="submission" date="2023-10" db="EMBL/GenBank/DDBJ databases">
        <title>Development of a sustainable strategy for remediation of hydrocarbon-contaminated territories based on the waste exchange concept.</title>
        <authorList>
            <person name="Krivoruchko A."/>
        </authorList>
    </citation>
    <scope>NUCLEOTIDE SEQUENCE [LARGE SCALE GENOMIC DNA]</scope>
    <source>
        <strain evidence="8 9">IEGM 60</strain>
    </source>
</reference>
<proteinExistence type="predicted"/>
<sequence length="224" mass="23945">MAKAMHRGGEGRPRQRSIDEQLAELQEETGEQHVAVTFTLNAVTQTVVLPSRTLASDAIRHHLRQTGTHVGCEHGVCGACTVLLDGKPVRSCLVFAASLEGREVTTVEGLVEPDGTLHPVQQAFIDCHGLQCGFCTPGFVTTIAAFLEENDSPTREEATDAIAGNLCRCTGYQNIRAAVLRAAEIKRERSGEFPLGEDDESSRASLAPKVRGTTNPVGGRAGRA</sequence>
<evidence type="ECO:0000256" key="6">
    <source>
        <dbReference type="SAM" id="MobiDB-lite"/>
    </source>
</evidence>
<accession>A0ABU4CQE9</accession>
<dbReference type="InterPro" id="IPR012675">
    <property type="entry name" value="Beta-grasp_dom_sf"/>
</dbReference>
<dbReference type="EMBL" id="JAWLKA010000028">
    <property type="protein sequence ID" value="MDV6285764.1"/>
    <property type="molecule type" value="Genomic_DNA"/>
</dbReference>
<dbReference type="CDD" id="cd00207">
    <property type="entry name" value="fer2"/>
    <property type="match status" value="1"/>
</dbReference>
<dbReference type="InterPro" id="IPR036010">
    <property type="entry name" value="2Fe-2S_ferredoxin-like_sf"/>
</dbReference>
<evidence type="ECO:0000256" key="3">
    <source>
        <dbReference type="ARBA" id="ARBA00023002"/>
    </source>
</evidence>
<dbReference type="Gene3D" id="3.10.20.30">
    <property type="match status" value="1"/>
</dbReference>
<dbReference type="PANTHER" id="PTHR44379:SF5">
    <property type="entry name" value="OXIDOREDUCTASE WITH IRON-SULFUR SUBUNIT"/>
    <property type="match status" value="1"/>
</dbReference>
<feature type="region of interest" description="Disordered" evidence="6">
    <location>
        <begin position="189"/>
        <end position="224"/>
    </location>
</feature>
<keyword evidence="2" id="KW-0479">Metal-binding</keyword>
<evidence type="ECO:0000256" key="5">
    <source>
        <dbReference type="ARBA" id="ARBA00023014"/>
    </source>
</evidence>
<dbReference type="Pfam" id="PF00111">
    <property type="entry name" value="Fer2"/>
    <property type="match status" value="1"/>
</dbReference>
<evidence type="ECO:0000313" key="8">
    <source>
        <dbReference type="EMBL" id="MDV6285764.1"/>
    </source>
</evidence>
<dbReference type="InterPro" id="IPR006058">
    <property type="entry name" value="2Fe2S_fd_BS"/>
</dbReference>
<dbReference type="PANTHER" id="PTHR44379">
    <property type="entry name" value="OXIDOREDUCTASE WITH IRON-SULFUR SUBUNIT"/>
    <property type="match status" value="1"/>
</dbReference>
<dbReference type="InterPro" id="IPR001041">
    <property type="entry name" value="2Fe-2S_ferredoxin-type"/>
</dbReference>
<keyword evidence="5" id="KW-0411">Iron-sulfur</keyword>
<dbReference type="InterPro" id="IPR002888">
    <property type="entry name" value="2Fe-2S-bd"/>
</dbReference>
<dbReference type="InterPro" id="IPR036884">
    <property type="entry name" value="2Fe-2S-bd_dom_sf"/>
</dbReference>
<organism evidence="8 9">
    <name type="scientific">Rhodococcus jostii</name>
    <dbReference type="NCBI Taxonomy" id="132919"/>
    <lineage>
        <taxon>Bacteria</taxon>
        <taxon>Bacillati</taxon>
        <taxon>Actinomycetota</taxon>
        <taxon>Actinomycetes</taxon>
        <taxon>Mycobacteriales</taxon>
        <taxon>Nocardiaceae</taxon>
        <taxon>Rhodococcus</taxon>
    </lineage>
</organism>
<evidence type="ECO:0000256" key="1">
    <source>
        <dbReference type="ARBA" id="ARBA00022714"/>
    </source>
</evidence>
<evidence type="ECO:0000313" key="9">
    <source>
        <dbReference type="Proteomes" id="UP001185737"/>
    </source>
</evidence>
<evidence type="ECO:0000256" key="2">
    <source>
        <dbReference type="ARBA" id="ARBA00022723"/>
    </source>
</evidence>
<comment type="caution">
    <text evidence="8">The sequence shown here is derived from an EMBL/GenBank/DDBJ whole genome shotgun (WGS) entry which is preliminary data.</text>
</comment>
<dbReference type="SUPFAM" id="SSF54292">
    <property type="entry name" value="2Fe-2S ferredoxin-like"/>
    <property type="match status" value="1"/>
</dbReference>
<name>A0ABU4CQE9_RHOJO</name>
<dbReference type="RefSeq" id="WP_317571089.1">
    <property type="nucleotide sequence ID" value="NZ_JAWLKA010000028.1"/>
</dbReference>
<keyword evidence="3" id="KW-0560">Oxidoreductase</keyword>
<dbReference type="InterPro" id="IPR051452">
    <property type="entry name" value="Diverse_Oxidoreductases"/>
</dbReference>
<keyword evidence="9" id="KW-1185">Reference proteome</keyword>